<gene>
    <name evidence="2" type="ORF">Pmar_PMAR026686</name>
</gene>
<evidence type="ECO:0000313" key="3">
    <source>
        <dbReference type="Proteomes" id="UP000007800"/>
    </source>
</evidence>
<accession>C5LWC0</accession>
<keyword evidence="1" id="KW-0812">Transmembrane</keyword>
<keyword evidence="3" id="KW-1185">Reference proteome</keyword>
<dbReference type="GeneID" id="9063255"/>
<dbReference type="Proteomes" id="UP000007800">
    <property type="component" value="Unassembled WGS sequence"/>
</dbReference>
<dbReference type="AlphaFoldDB" id="C5LWC0"/>
<dbReference type="InParanoid" id="C5LWC0"/>
<organism evidence="3">
    <name type="scientific">Perkinsus marinus (strain ATCC 50983 / TXsc)</name>
    <dbReference type="NCBI Taxonomy" id="423536"/>
    <lineage>
        <taxon>Eukaryota</taxon>
        <taxon>Sar</taxon>
        <taxon>Alveolata</taxon>
        <taxon>Perkinsozoa</taxon>
        <taxon>Perkinsea</taxon>
        <taxon>Perkinsida</taxon>
        <taxon>Perkinsidae</taxon>
        <taxon>Perkinsus</taxon>
    </lineage>
</organism>
<feature type="transmembrane region" description="Helical" evidence="1">
    <location>
        <begin position="41"/>
        <end position="61"/>
    </location>
</feature>
<name>C5LWC0_PERM5</name>
<dbReference type="RefSeq" id="XP_002766245.1">
    <property type="nucleotide sequence ID" value="XM_002766199.1"/>
</dbReference>
<keyword evidence="1" id="KW-1133">Transmembrane helix</keyword>
<reference evidence="2 3" key="1">
    <citation type="submission" date="2008-07" db="EMBL/GenBank/DDBJ databases">
        <authorList>
            <person name="El-Sayed N."/>
            <person name="Caler E."/>
            <person name="Inman J."/>
            <person name="Amedeo P."/>
            <person name="Hass B."/>
            <person name="Wortman J."/>
        </authorList>
    </citation>
    <scope>NUCLEOTIDE SEQUENCE [LARGE SCALE GENOMIC DNA]</scope>
    <source>
        <strain evidence="3">ATCC 50983 / TXsc</strain>
    </source>
</reference>
<dbReference type="OrthoDB" id="411535at2759"/>
<dbReference type="EMBL" id="GG686144">
    <property type="protein sequence ID" value="EEQ98962.1"/>
    <property type="molecule type" value="Genomic_DNA"/>
</dbReference>
<dbReference type="InterPro" id="IPR026721">
    <property type="entry name" value="TMEM18"/>
</dbReference>
<sequence>MAVIIEVVGSILAVGLETFNTWGNEHWASFSSQNYFDPNGLFIAVFVGLPLMVVSLITLGLRSTALRMRVAQKKEKKKSE</sequence>
<protein>
    <submittedName>
        <fullName evidence="2">Uncharacterized protein</fullName>
    </submittedName>
</protein>
<keyword evidence="1" id="KW-0472">Membrane</keyword>
<proteinExistence type="predicted"/>
<dbReference type="Pfam" id="PF14770">
    <property type="entry name" value="TMEM18"/>
    <property type="match status" value="1"/>
</dbReference>
<evidence type="ECO:0000256" key="1">
    <source>
        <dbReference type="SAM" id="Phobius"/>
    </source>
</evidence>
<evidence type="ECO:0000313" key="2">
    <source>
        <dbReference type="EMBL" id="EEQ98962.1"/>
    </source>
</evidence>